<dbReference type="PANTHER" id="PTHR43804">
    <property type="entry name" value="LD18447P"/>
    <property type="match status" value="1"/>
</dbReference>
<evidence type="ECO:0000256" key="3">
    <source>
        <dbReference type="ARBA" id="ARBA00022917"/>
    </source>
</evidence>
<evidence type="ECO:0000259" key="6">
    <source>
        <dbReference type="PROSITE" id="PS00745"/>
    </source>
</evidence>
<comment type="similarity">
    <text evidence="1">Belongs to the prokaryotic/mitochondrial release factor family.</text>
</comment>
<dbReference type="Gene3D" id="6.10.140.1950">
    <property type="match status" value="1"/>
</dbReference>
<accession>A0A9X6NCX0</accession>
<evidence type="ECO:0000256" key="2">
    <source>
        <dbReference type="ARBA" id="ARBA00022481"/>
    </source>
</evidence>
<dbReference type="GO" id="GO:0005737">
    <property type="term" value="C:cytoplasm"/>
    <property type="evidence" value="ECO:0007669"/>
    <property type="project" value="UniProtKB-ARBA"/>
</dbReference>
<dbReference type="InterPro" id="IPR000352">
    <property type="entry name" value="Pep_chain_release_fac_I"/>
</dbReference>
<dbReference type="EMBL" id="MTYJ01000210">
    <property type="protein sequence ID" value="OWA50984.1"/>
    <property type="molecule type" value="Genomic_DNA"/>
</dbReference>
<feature type="coiled-coil region" evidence="4">
    <location>
        <begin position="615"/>
        <end position="642"/>
    </location>
</feature>
<dbReference type="Gene3D" id="3.30.70.1660">
    <property type="match status" value="2"/>
</dbReference>
<organism evidence="7 8">
    <name type="scientific">Hypsibius exemplaris</name>
    <name type="common">Freshwater tardigrade</name>
    <dbReference type="NCBI Taxonomy" id="2072580"/>
    <lineage>
        <taxon>Eukaryota</taxon>
        <taxon>Metazoa</taxon>
        <taxon>Ecdysozoa</taxon>
        <taxon>Tardigrada</taxon>
        <taxon>Eutardigrada</taxon>
        <taxon>Parachela</taxon>
        <taxon>Hypsibioidea</taxon>
        <taxon>Hypsibiidae</taxon>
        <taxon>Hypsibius</taxon>
    </lineage>
</organism>
<evidence type="ECO:0000313" key="7">
    <source>
        <dbReference type="EMBL" id="OWA50984.1"/>
    </source>
</evidence>
<dbReference type="OrthoDB" id="2019491at2759"/>
<evidence type="ECO:0000256" key="5">
    <source>
        <dbReference type="SAM" id="MobiDB-lite"/>
    </source>
</evidence>
<evidence type="ECO:0000256" key="1">
    <source>
        <dbReference type="ARBA" id="ARBA00010835"/>
    </source>
</evidence>
<name>A0A9X6NCX0_HYPEX</name>
<proteinExistence type="inferred from homology"/>
<dbReference type="SUPFAM" id="SSF75620">
    <property type="entry name" value="Release factor"/>
    <property type="match status" value="1"/>
</dbReference>
<dbReference type="PRINTS" id="PR00111">
    <property type="entry name" value="ABHYDROLASE"/>
</dbReference>
<dbReference type="Proteomes" id="UP000192578">
    <property type="component" value="Unassembled WGS sequence"/>
</dbReference>
<dbReference type="InterPro" id="IPR029058">
    <property type="entry name" value="AB_hydrolase_fold"/>
</dbReference>
<dbReference type="InterPro" id="IPR045853">
    <property type="entry name" value="Pep_chain_release_fac_I_sf"/>
</dbReference>
<dbReference type="Gene3D" id="3.30.160.20">
    <property type="match status" value="1"/>
</dbReference>
<comment type="caution">
    <text evidence="7">The sequence shown here is derived from an EMBL/GenBank/DDBJ whole genome shotgun (WGS) entry which is preliminary data.</text>
</comment>
<keyword evidence="3" id="KW-0648">Protein biosynthesis</keyword>
<sequence>MILLLRPAIKASASASSLWSLFTRRTMTHAGTVPRELEIALPWGKIAAQEWKTPESKRQILMLHGWQDNSNTFKKLVPLLPSEWHMVAIDFPGHGLSSHRMQGLPYHGPDFVIDVKAAVNHLGWKNYSIIGHSMGAGIAQSVASCFPDEVQSLVCIDMIKPISAKADTSLQTLRRGVVAHLGYDPSKDRTYGRDEAVDRYFEATAYTLTRESVAVLLERGLKEVSPGQFKYTRDRRLQFPSLFRFTTEQHLDMMKDLKCDLMIIKAIDTPQFEKPEVEEEFLHLYAKNCRRFVFAKSEGTHHLHLNTPENVSTLIEDFLHLVPEVDGDTHAKNTSGKDDHTVLVADKDKIAQAVKSFKEDSSARINGEFQSLHQQLYGCAAAASAKHHTDTELLVQRYRRLQRAAPHIEVRQQKVADIIELEKLLDDATKMKDADMIEMVSLDLKKIRTELEHVEEQILDLMAPDEGTDISAIILEVNAGVGGQEAMLFAAELYQLYQGYAGFRGWSFRDLSYDTSDIGGIRSARAEICGAGSFRSMKFEGGVHRVQRVPKTEKFGRIQTSTTTVAVLPKPPDIDVILRKNELRIEICRSTGAGGQNVNKLDTAVRIVHLPTGAAVECQEEREQAENKKRAMERLAALLYQRQMDAQIEKQSSSRKIQTGSSARSDKIRTYNFPNDRLTDHRLNQNFHNLPELFRGQEGFHDLAEKLIREHKRETVEEMISAGEEVDKSTA</sequence>
<reference evidence="8" key="1">
    <citation type="submission" date="2017-01" db="EMBL/GenBank/DDBJ databases">
        <title>Comparative genomics of anhydrobiosis in the tardigrade Hypsibius dujardini.</title>
        <authorList>
            <person name="Yoshida Y."/>
            <person name="Koutsovoulos G."/>
            <person name="Laetsch D."/>
            <person name="Stevens L."/>
            <person name="Kumar S."/>
            <person name="Horikawa D."/>
            <person name="Ishino K."/>
            <person name="Komine S."/>
            <person name="Tomita M."/>
            <person name="Blaxter M."/>
            <person name="Arakawa K."/>
        </authorList>
    </citation>
    <scope>NUCLEOTIDE SEQUENCE [LARGE SCALE GENOMIC DNA]</scope>
    <source>
        <strain evidence="8">Z151</strain>
    </source>
</reference>
<dbReference type="Gene3D" id="3.40.50.1820">
    <property type="entry name" value="alpha/beta hydrolase"/>
    <property type="match status" value="1"/>
</dbReference>
<gene>
    <name evidence="7" type="ORF">BV898_15485</name>
</gene>
<dbReference type="AlphaFoldDB" id="A0A9X6NCX0"/>
<dbReference type="SMART" id="SM00937">
    <property type="entry name" value="PCRF"/>
    <property type="match status" value="1"/>
</dbReference>
<dbReference type="PANTHER" id="PTHR43804:SF7">
    <property type="entry name" value="LD18447P"/>
    <property type="match status" value="1"/>
</dbReference>
<evidence type="ECO:0000256" key="4">
    <source>
        <dbReference type="SAM" id="Coils"/>
    </source>
</evidence>
<evidence type="ECO:0000313" key="8">
    <source>
        <dbReference type="Proteomes" id="UP000192578"/>
    </source>
</evidence>
<dbReference type="GO" id="GO:0003747">
    <property type="term" value="F:translation release factor activity"/>
    <property type="evidence" value="ECO:0007669"/>
    <property type="project" value="InterPro"/>
</dbReference>
<keyword evidence="2" id="KW-0488">Methylation</keyword>
<feature type="compositionally biased region" description="Polar residues" evidence="5">
    <location>
        <begin position="649"/>
        <end position="663"/>
    </location>
</feature>
<feature type="region of interest" description="Disordered" evidence="5">
    <location>
        <begin position="649"/>
        <end position="669"/>
    </location>
</feature>
<dbReference type="Pfam" id="PF00472">
    <property type="entry name" value="RF-1"/>
    <property type="match status" value="1"/>
</dbReference>
<dbReference type="SUPFAM" id="SSF53474">
    <property type="entry name" value="alpha/beta-Hydrolases"/>
    <property type="match status" value="1"/>
</dbReference>
<keyword evidence="8" id="KW-1185">Reference proteome</keyword>
<keyword evidence="4" id="KW-0175">Coiled coil</keyword>
<dbReference type="PROSITE" id="PS00745">
    <property type="entry name" value="RF_PROK_I"/>
    <property type="match status" value="1"/>
</dbReference>
<dbReference type="Pfam" id="PF00561">
    <property type="entry name" value="Abhydrolase_1"/>
    <property type="match status" value="1"/>
</dbReference>
<feature type="domain" description="Prokaryotic-type class I peptide chain release factors" evidence="6">
    <location>
        <begin position="589"/>
        <end position="605"/>
    </location>
</feature>
<dbReference type="Pfam" id="PF03462">
    <property type="entry name" value="PCRF"/>
    <property type="match status" value="1"/>
</dbReference>
<dbReference type="InterPro" id="IPR005139">
    <property type="entry name" value="PCRF"/>
</dbReference>
<protein>
    <submittedName>
        <fullName evidence="7">Peptide chain release factor 1-like, mitochondrial</fullName>
    </submittedName>
</protein>
<dbReference type="InterPro" id="IPR050057">
    <property type="entry name" value="Prokaryotic/Mito_RF"/>
</dbReference>
<dbReference type="InterPro" id="IPR000073">
    <property type="entry name" value="AB_hydrolase_1"/>
</dbReference>